<keyword evidence="3" id="KW-0201">Cytochrome c-type biogenesis</keyword>
<dbReference type="GO" id="GO:0030313">
    <property type="term" value="C:cell envelope"/>
    <property type="evidence" value="ECO:0007669"/>
    <property type="project" value="UniProtKB-SubCell"/>
</dbReference>
<evidence type="ECO:0000256" key="3">
    <source>
        <dbReference type="ARBA" id="ARBA00022748"/>
    </source>
</evidence>
<dbReference type="OrthoDB" id="9776053at2"/>
<dbReference type="NCBIfam" id="TIGR03142">
    <property type="entry name" value="cytochro_ccmI"/>
    <property type="match status" value="1"/>
</dbReference>
<dbReference type="PANTHER" id="PTHR47870:SF1">
    <property type="entry name" value="CYTOCHROME C-TYPE BIOGENESIS PROTEIN CCMH"/>
    <property type="match status" value="1"/>
</dbReference>
<proteinExistence type="predicted"/>
<dbReference type="InterPro" id="IPR019734">
    <property type="entry name" value="TPR_rpt"/>
</dbReference>
<comment type="caution">
    <text evidence="8">The sequence shown here is derived from an EMBL/GenBank/DDBJ whole genome shotgun (WGS) entry which is preliminary data.</text>
</comment>
<sequence>MMFWLFSALLCLIIALICFYPLLKKQHNQIDTKRDSLNKAFYFDRLKEIEQDEQQGLLDNASQLKTELQQALLEDIPAQDDIKPDETSYSKLWFVSGFLSLLIIASAVYFKVGAWQSQLIFEKAYEQLPHFYERIKTEDTDPLTDQELQQFATALRVKLQKEPNDPKGWWTLGQIGMSLNNGNLAFGAYDKALKLDPNNLEYKLSYTRILMMSDDDSEKLQGETLLKEVIRQDHSNLQALGLLAFYYFSKEDYKMAAVTWVMMLKLMPEDDDRRALIEKSIRSARDAVAEQEKEKSQTK</sequence>
<keyword evidence="6" id="KW-0472">Membrane</keyword>
<dbReference type="InterPro" id="IPR051263">
    <property type="entry name" value="C-type_cytochrome_biogenesis"/>
</dbReference>
<evidence type="ECO:0000256" key="6">
    <source>
        <dbReference type="SAM" id="Phobius"/>
    </source>
</evidence>
<feature type="repeat" description="TPR" evidence="5">
    <location>
        <begin position="166"/>
        <end position="199"/>
    </location>
</feature>
<dbReference type="GO" id="GO:0005886">
    <property type="term" value="C:plasma membrane"/>
    <property type="evidence" value="ECO:0007669"/>
    <property type="project" value="TreeGrafter"/>
</dbReference>
<dbReference type="RefSeq" id="WP_116631077.1">
    <property type="nucleotide sequence ID" value="NZ_QENU01000001.1"/>
</dbReference>
<dbReference type="AlphaFoldDB" id="A0A2U0THG1"/>
<evidence type="ECO:0000313" key="9">
    <source>
        <dbReference type="Proteomes" id="UP000245909"/>
    </source>
</evidence>
<evidence type="ECO:0000259" key="7">
    <source>
        <dbReference type="Pfam" id="PF23914"/>
    </source>
</evidence>
<keyword evidence="4 5" id="KW-0802">TPR repeat</keyword>
<keyword evidence="2" id="KW-0677">Repeat</keyword>
<evidence type="ECO:0000313" key="8">
    <source>
        <dbReference type="EMBL" id="PVX42984.1"/>
    </source>
</evidence>
<dbReference type="Gene3D" id="1.25.40.10">
    <property type="entry name" value="Tetratricopeptide repeat domain"/>
    <property type="match status" value="1"/>
</dbReference>
<protein>
    <submittedName>
        <fullName evidence="8">Cytochrome c-type biogenesis protein CcmI</fullName>
    </submittedName>
</protein>
<dbReference type="GO" id="GO:0017004">
    <property type="term" value="P:cytochrome complex assembly"/>
    <property type="evidence" value="ECO:0007669"/>
    <property type="project" value="UniProtKB-KW"/>
</dbReference>
<keyword evidence="6" id="KW-0812">Transmembrane</keyword>
<organism evidence="8 9">
    <name type="scientific">Alitibacter langaaensis DSM 22999</name>
    <dbReference type="NCBI Taxonomy" id="1122935"/>
    <lineage>
        <taxon>Bacteria</taxon>
        <taxon>Pseudomonadati</taxon>
        <taxon>Pseudomonadota</taxon>
        <taxon>Gammaproteobacteria</taxon>
        <taxon>Pasteurellales</taxon>
        <taxon>Pasteurellaceae</taxon>
        <taxon>Alitibacter</taxon>
    </lineage>
</organism>
<evidence type="ECO:0000256" key="5">
    <source>
        <dbReference type="PROSITE-ProRule" id="PRU00339"/>
    </source>
</evidence>
<accession>A0A2U0THG1</accession>
<dbReference type="Proteomes" id="UP000245909">
    <property type="component" value="Unassembled WGS sequence"/>
</dbReference>
<dbReference type="InterPro" id="IPR011990">
    <property type="entry name" value="TPR-like_helical_dom_sf"/>
</dbReference>
<evidence type="ECO:0000256" key="1">
    <source>
        <dbReference type="ARBA" id="ARBA00004196"/>
    </source>
</evidence>
<feature type="domain" description="Cytochrome c-type biogenesis protein H TPR" evidence="7">
    <location>
        <begin position="122"/>
        <end position="274"/>
    </location>
</feature>
<dbReference type="PROSITE" id="PS50005">
    <property type="entry name" value="TPR"/>
    <property type="match status" value="1"/>
</dbReference>
<dbReference type="SUPFAM" id="SSF48452">
    <property type="entry name" value="TPR-like"/>
    <property type="match status" value="1"/>
</dbReference>
<keyword evidence="9" id="KW-1185">Reference proteome</keyword>
<evidence type="ECO:0000256" key="4">
    <source>
        <dbReference type="ARBA" id="ARBA00022803"/>
    </source>
</evidence>
<dbReference type="Pfam" id="PF23914">
    <property type="entry name" value="TPR_CcmH_CycH"/>
    <property type="match status" value="1"/>
</dbReference>
<dbReference type="InterPro" id="IPR056413">
    <property type="entry name" value="TPR_CcmH_CycH"/>
</dbReference>
<feature type="transmembrane region" description="Helical" evidence="6">
    <location>
        <begin position="6"/>
        <end position="23"/>
    </location>
</feature>
<keyword evidence="6" id="KW-1133">Transmembrane helix</keyword>
<feature type="transmembrane region" description="Helical" evidence="6">
    <location>
        <begin position="92"/>
        <end position="110"/>
    </location>
</feature>
<evidence type="ECO:0000256" key="2">
    <source>
        <dbReference type="ARBA" id="ARBA00022737"/>
    </source>
</evidence>
<dbReference type="EMBL" id="QENU01000001">
    <property type="protein sequence ID" value="PVX42984.1"/>
    <property type="molecule type" value="Genomic_DNA"/>
</dbReference>
<reference evidence="8 9" key="1">
    <citation type="submission" date="2018-05" db="EMBL/GenBank/DDBJ databases">
        <title>Genomic Encyclopedia of Type Strains, Phase IV (KMG-IV): sequencing the most valuable type-strain genomes for metagenomic binning, comparative biology and taxonomic classification.</title>
        <authorList>
            <person name="Goeker M."/>
        </authorList>
    </citation>
    <scope>NUCLEOTIDE SEQUENCE [LARGE SCALE GENOMIC DNA]</scope>
    <source>
        <strain evidence="8 9">DSM 22999</strain>
    </source>
</reference>
<gene>
    <name evidence="8" type="ORF">C8D76_101323</name>
</gene>
<name>A0A2U0THG1_9PAST</name>
<dbReference type="InterPro" id="IPR017560">
    <property type="entry name" value="Cyt_c_biogenesis_CcmI"/>
</dbReference>
<comment type="subcellular location">
    <subcellularLocation>
        <location evidence="1">Cell envelope</location>
    </subcellularLocation>
</comment>
<dbReference type="PANTHER" id="PTHR47870">
    <property type="entry name" value="CYTOCHROME C-TYPE BIOGENESIS PROTEIN CCMH"/>
    <property type="match status" value="1"/>
</dbReference>
<dbReference type="SMART" id="SM00028">
    <property type="entry name" value="TPR"/>
    <property type="match status" value="2"/>
</dbReference>